<dbReference type="GO" id="GO:0000272">
    <property type="term" value="P:polysaccharide catabolic process"/>
    <property type="evidence" value="ECO:0007669"/>
    <property type="project" value="UniProtKB-KW"/>
</dbReference>
<comment type="similarity">
    <text evidence="1 2">Belongs to the glycosyl hydrolase 12 (cellulase H) family.</text>
</comment>
<feature type="signal peptide" evidence="3">
    <location>
        <begin position="1"/>
        <end position="26"/>
    </location>
</feature>
<gene>
    <name evidence="4" type="ORF">SAMN04489718_0805</name>
</gene>
<dbReference type="InterPro" id="IPR002594">
    <property type="entry name" value="GH12"/>
</dbReference>
<dbReference type="InterPro" id="IPR013320">
    <property type="entry name" value="ConA-like_dom_sf"/>
</dbReference>
<dbReference type="NCBIfam" id="NF004860">
    <property type="entry name" value="PRK06215.1"/>
    <property type="match status" value="1"/>
</dbReference>
<feature type="chain" id="PRO_5011638690" evidence="3">
    <location>
        <begin position="27"/>
        <end position="230"/>
    </location>
</feature>
<keyword evidence="2" id="KW-0624">Polysaccharide degradation</keyword>
<dbReference type="PANTHER" id="PTHR34002">
    <property type="entry name" value="BLR1656 PROTEIN"/>
    <property type="match status" value="1"/>
</dbReference>
<dbReference type="InterPro" id="IPR013319">
    <property type="entry name" value="GH11/12"/>
</dbReference>
<dbReference type="Pfam" id="PF01670">
    <property type="entry name" value="Glyco_hydro_12"/>
    <property type="match status" value="1"/>
</dbReference>
<dbReference type="EMBL" id="FNKO01000001">
    <property type="protein sequence ID" value="SDQ21613.1"/>
    <property type="molecule type" value="Genomic_DNA"/>
</dbReference>
<name>A0A1H0Z2H5_9ACTN</name>
<organism evidence="4 5">
    <name type="scientific">Actinopolyspora saharensis</name>
    <dbReference type="NCBI Taxonomy" id="995062"/>
    <lineage>
        <taxon>Bacteria</taxon>
        <taxon>Bacillati</taxon>
        <taxon>Actinomycetota</taxon>
        <taxon>Actinomycetes</taxon>
        <taxon>Actinopolysporales</taxon>
        <taxon>Actinopolysporaceae</taxon>
        <taxon>Actinopolyspora</taxon>
    </lineage>
</organism>
<dbReference type="GO" id="GO:0008810">
    <property type="term" value="F:cellulase activity"/>
    <property type="evidence" value="ECO:0007669"/>
    <property type="project" value="InterPro"/>
</dbReference>
<protein>
    <submittedName>
        <fullName evidence="4">Glycosyl hydrolase family 12</fullName>
    </submittedName>
</protein>
<accession>A0A1H0Z2H5</accession>
<keyword evidence="5" id="KW-1185">Reference proteome</keyword>
<dbReference type="PANTHER" id="PTHR34002:SF9">
    <property type="entry name" value="XYLOGLUCAN-SPECIFIC ENDO-BETA-1,4-GLUCANASE A"/>
    <property type="match status" value="1"/>
</dbReference>
<dbReference type="SUPFAM" id="SSF49899">
    <property type="entry name" value="Concanavalin A-like lectins/glucanases"/>
    <property type="match status" value="1"/>
</dbReference>
<evidence type="ECO:0000256" key="3">
    <source>
        <dbReference type="SAM" id="SignalP"/>
    </source>
</evidence>
<dbReference type="Gene3D" id="2.60.120.180">
    <property type="match status" value="1"/>
</dbReference>
<dbReference type="Proteomes" id="UP000199301">
    <property type="component" value="Unassembled WGS sequence"/>
</dbReference>
<evidence type="ECO:0000313" key="5">
    <source>
        <dbReference type="Proteomes" id="UP000199301"/>
    </source>
</evidence>
<evidence type="ECO:0000256" key="1">
    <source>
        <dbReference type="ARBA" id="ARBA00005519"/>
    </source>
</evidence>
<dbReference type="AlphaFoldDB" id="A0A1H0Z2H5"/>
<dbReference type="RefSeq" id="WP_092521116.1">
    <property type="nucleotide sequence ID" value="NZ_FNKO01000001.1"/>
</dbReference>
<keyword evidence="2 4" id="KW-0378">Hydrolase</keyword>
<dbReference type="OrthoDB" id="8885070at2"/>
<dbReference type="STRING" id="995062.SAMN04489718_0805"/>
<sequence length="230" mass="24382">MRLPRLVTVAVAVLATLGLGAGAAYAAVWESSEKFATWSDGDYIVRNNIWGSGAGSQTIWANSHGDWGVTADHPNTGGVKSYPHVGRTVDESVGAIDGLSSEFAVTAPEAGSYATAYDIWVNNHDYEIMLWMNQHGAVGPIGSRVDTVEVGGHRWDVHRGSNGSNEVFSFVRTGDTSSGTVDVEAVLDWIVQRGWFDSGATVGEVQFGFEITSSSGGLDFATSRYSLSAG</sequence>
<proteinExistence type="inferred from homology"/>
<evidence type="ECO:0000313" key="4">
    <source>
        <dbReference type="EMBL" id="SDQ21613.1"/>
    </source>
</evidence>
<keyword evidence="3" id="KW-0732">Signal</keyword>
<reference evidence="5" key="1">
    <citation type="submission" date="2016-10" db="EMBL/GenBank/DDBJ databases">
        <authorList>
            <person name="Varghese N."/>
            <person name="Submissions S."/>
        </authorList>
    </citation>
    <scope>NUCLEOTIDE SEQUENCE [LARGE SCALE GENOMIC DNA]</scope>
    <source>
        <strain evidence="5">DSM 45459</strain>
    </source>
</reference>
<keyword evidence="2" id="KW-0326">Glycosidase</keyword>
<evidence type="ECO:0000256" key="2">
    <source>
        <dbReference type="RuleBase" id="RU361163"/>
    </source>
</evidence>
<keyword evidence="2" id="KW-0119">Carbohydrate metabolism</keyword>